<evidence type="ECO:0000313" key="1">
    <source>
        <dbReference type="EMBL" id="KAJ8943670.1"/>
    </source>
</evidence>
<reference evidence="1" key="1">
    <citation type="journal article" date="2023" name="Insect Mol. Biol.">
        <title>Genome sequencing provides insights into the evolution of gene families encoding plant cell wall-degrading enzymes in longhorned beetles.</title>
        <authorList>
            <person name="Shin N.R."/>
            <person name="Okamura Y."/>
            <person name="Kirsch R."/>
            <person name="Pauchet Y."/>
        </authorList>
    </citation>
    <scope>NUCLEOTIDE SEQUENCE</scope>
    <source>
        <strain evidence="1">RBIC_L_NR</strain>
    </source>
</reference>
<name>A0AAV8XX92_9CUCU</name>
<accession>A0AAV8XX92</accession>
<dbReference type="EMBL" id="JANEYF010002659">
    <property type="protein sequence ID" value="KAJ8943670.1"/>
    <property type="molecule type" value="Genomic_DNA"/>
</dbReference>
<feature type="non-terminal residue" evidence="1">
    <location>
        <position position="1"/>
    </location>
</feature>
<evidence type="ECO:0000313" key="2">
    <source>
        <dbReference type="Proteomes" id="UP001162156"/>
    </source>
</evidence>
<keyword evidence="2" id="KW-1185">Reference proteome</keyword>
<comment type="caution">
    <text evidence="1">The sequence shown here is derived from an EMBL/GenBank/DDBJ whole genome shotgun (WGS) entry which is preliminary data.</text>
</comment>
<proteinExistence type="predicted"/>
<dbReference type="AlphaFoldDB" id="A0AAV8XX92"/>
<organism evidence="1 2">
    <name type="scientific">Rhamnusium bicolor</name>
    <dbReference type="NCBI Taxonomy" id="1586634"/>
    <lineage>
        <taxon>Eukaryota</taxon>
        <taxon>Metazoa</taxon>
        <taxon>Ecdysozoa</taxon>
        <taxon>Arthropoda</taxon>
        <taxon>Hexapoda</taxon>
        <taxon>Insecta</taxon>
        <taxon>Pterygota</taxon>
        <taxon>Neoptera</taxon>
        <taxon>Endopterygota</taxon>
        <taxon>Coleoptera</taxon>
        <taxon>Polyphaga</taxon>
        <taxon>Cucujiformia</taxon>
        <taxon>Chrysomeloidea</taxon>
        <taxon>Cerambycidae</taxon>
        <taxon>Lepturinae</taxon>
        <taxon>Rhagiini</taxon>
        <taxon>Rhamnusium</taxon>
    </lineage>
</organism>
<gene>
    <name evidence="1" type="ORF">NQ314_009686</name>
</gene>
<dbReference type="Proteomes" id="UP001162156">
    <property type="component" value="Unassembled WGS sequence"/>
</dbReference>
<sequence>IFSVSTSELIKGPPGEFDELPVTVTGRKSSQGLALALNFADNSLYFSPFTETSVASWNAVTNEQKLVYEV</sequence>
<protein>
    <submittedName>
        <fullName evidence="1">Uncharacterized protein</fullName>
    </submittedName>
</protein>